<sequence length="529" mass="57045">MAEDDEERGRTGTGLSVVVPCFNEAGTVKATLVSVRQSLPGAEIIVVDDGSTDLSSSIVLSLAQELDLRVIIRDTNGGKGTAVRDGTAVATGQFIAIQDADLEYDPVDLAALHADALGSNNRQKPDAVFYGSRYLSSGKSPGGHFVAYWAVRMVAIVQWVLYGYWLSDPLTCYKLLPTRLLRQLNLSSTGFELCTEMNAKLFRRGISIVESQISYRPRSFEEGKKIRSADFFRLVFVLLKWRFAPVSPHSETYCVPVASRFYVITRLAVGCLLMVAGLAKATAGQPMLLATQWVAPSSIVIAWGVFECLLGWVTLTFVAHGPLHRLLLVMISVFASLLLLQWAHGATQCQCLGSVGLPIQAMIGLDFVVCVCLILQRGWWSRTSSMPPGLLGEVANYARFILPVLLAAAVLGFGSPRSAIGYLAGSSVLVKSQEQFAGRVEPGDTATTAFELRNASNKSVRVLGAKGSCRCIAIDDLPLTLAPKETESIRIHLVAGPTAGIQHESAELLFDDSTSTLMLGVTALVHPNP</sequence>
<feature type="transmembrane region" description="Helical" evidence="1">
    <location>
        <begin position="300"/>
        <end position="320"/>
    </location>
</feature>
<keyword evidence="3" id="KW-0328">Glycosyltransferase</keyword>
<dbReference type="Pfam" id="PF07610">
    <property type="entry name" value="DUF1573"/>
    <property type="match status" value="1"/>
</dbReference>
<dbReference type="GO" id="GO:0016757">
    <property type="term" value="F:glycosyltransferase activity"/>
    <property type="evidence" value="ECO:0007669"/>
    <property type="project" value="UniProtKB-KW"/>
</dbReference>
<dbReference type="Proteomes" id="UP000318053">
    <property type="component" value="Unassembled WGS sequence"/>
</dbReference>
<dbReference type="PANTHER" id="PTHR48090:SF7">
    <property type="entry name" value="RFBJ PROTEIN"/>
    <property type="match status" value="1"/>
</dbReference>
<name>A0A5C5X0J1_9BACT</name>
<protein>
    <submittedName>
        <fullName evidence="3">Poly-beta-1,6-N-acetyl-D-glucosamine synthase</fullName>
        <ecNumber evidence="3">2.4.1.-</ecNumber>
    </submittedName>
</protein>
<feature type="transmembrane region" description="Helical" evidence="1">
    <location>
        <begin position="355"/>
        <end position="376"/>
    </location>
</feature>
<evidence type="ECO:0000313" key="3">
    <source>
        <dbReference type="EMBL" id="TWT56378.1"/>
    </source>
</evidence>
<evidence type="ECO:0000313" key="4">
    <source>
        <dbReference type="Proteomes" id="UP000318053"/>
    </source>
</evidence>
<dbReference type="InterPro" id="IPR050256">
    <property type="entry name" value="Glycosyltransferase_2"/>
</dbReference>
<keyword evidence="3" id="KW-0808">Transferase</keyword>
<dbReference type="PANTHER" id="PTHR48090">
    <property type="entry name" value="UNDECAPRENYL-PHOSPHATE 4-DEOXY-4-FORMAMIDO-L-ARABINOSE TRANSFERASE-RELATED"/>
    <property type="match status" value="1"/>
</dbReference>
<dbReference type="InterPro" id="IPR011467">
    <property type="entry name" value="DUF1573"/>
</dbReference>
<gene>
    <name evidence="3" type="primary">icaA</name>
    <name evidence="3" type="ORF">CA85_41910</name>
</gene>
<feature type="transmembrane region" description="Helical" evidence="1">
    <location>
        <begin position="396"/>
        <end position="414"/>
    </location>
</feature>
<keyword evidence="1" id="KW-0812">Transmembrane</keyword>
<dbReference type="SUPFAM" id="SSF53448">
    <property type="entry name" value="Nucleotide-diphospho-sugar transferases"/>
    <property type="match status" value="1"/>
</dbReference>
<dbReference type="Gene3D" id="2.60.40.10">
    <property type="entry name" value="Immunoglobulins"/>
    <property type="match status" value="1"/>
</dbReference>
<comment type="caution">
    <text evidence="3">The sequence shown here is derived from an EMBL/GenBank/DDBJ whole genome shotgun (WGS) entry which is preliminary data.</text>
</comment>
<proteinExistence type="predicted"/>
<keyword evidence="1" id="KW-1133">Transmembrane helix</keyword>
<dbReference type="InterPro" id="IPR013783">
    <property type="entry name" value="Ig-like_fold"/>
</dbReference>
<dbReference type="InterPro" id="IPR001173">
    <property type="entry name" value="Glyco_trans_2-like"/>
</dbReference>
<evidence type="ECO:0000259" key="2">
    <source>
        <dbReference type="Pfam" id="PF00535"/>
    </source>
</evidence>
<dbReference type="CDD" id="cd04179">
    <property type="entry name" value="DPM_DPG-synthase_like"/>
    <property type="match status" value="1"/>
</dbReference>
<dbReference type="EMBL" id="SJPK01000013">
    <property type="protein sequence ID" value="TWT56378.1"/>
    <property type="molecule type" value="Genomic_DNA"/>
</dbReference>
<feature type="transmembrane region" description="Helical" evidence="1">
    <location>
        <begin position="326"/>
        <end position="343"/>
    </location>
</feature>
<keyword evidence="1" id="KW-0472">Membrane</keyword>
<accession>A0A5C5X0J1</accession>
<organism evidence="3 4">
    <name type="scientific">Allorhodopirellula solitaria</name>
    <dbReference type="NCBI Taxonomy" id="2527987"/>
    <lineage>
        <taxon>Bacteria</taxon>
        <taxon>Pseudomonadati</taxon>
        <taxon>Planctomycetota</taxon>
        <taxon>Planctomycetia</taxon>
        <taxon>Pirellulales</taxon>
        <taxon>Pirellulaceae</taxon>
        <taxon>Allorhodopirellula</taxon>
    </lineage>
</organism>
<dbReference type="Pfam" id="PF00535">
    <property type="entry name" value="Glycos_transf_2"/>
    <property type="match status" value="1"/>
</dbReference>
<dbReference type="Gene3D" id="3.90.550.10">
    <property type="entry name" value="Spore Coat Polysaccharide Biosynthesis Protein SpsA, Chain A"/>
    <property type="match status" value="1"/>
</dbReference>
<dbReference type="RefSeq" id="WP_186775068.1">
    <property type="nucleotide sequence ID" value="NZ_SJPK01000013.1"/>
</dbReference>
<reference evidence="3 4" key="1">
    <citation type="submission" date="2019-02" db="EMBL/GenBank/DDBJ databases">
        <title>Deep-cultivation of Planctomycetes and their phenomic and genomic characterization uncovers novel biology.</title>
        <authorList>
            <person name="Wiegand S."/>
            <person name="Jogler M."/>
            <person name="Boedeker C."/>
            <person name="Pinto D."/>
            <person name="Vollmers J."/>
            <person name="Rivas-Marin E."/>
            <person name="Kohn T."/>
            <person name="Peeters S.H."/>
            <person name="Heuer A."/>
            <person name="Rast P."/>
            <person name="Oberbeckmann S."/>
            <person name="Bunk B."/>
            <person name="Jeske O."/>
            <person name="Meyerdierks A."/>
            <person name="Storesund J.E."/>
            <person name="Kallscheuer N."/>
            <person name="Luecker S."/>
            <person name="Lage O.M."/>
            <person name="Pohl T."/>
            <person name="Merkel B.J."/>
            <person name="Hornburger P."/>
            <person name="Mueller R.-W."/>
            <person name="Bruemmer F."/>
            <person name="Labrenz M."/>
            <person name="Spormann A.M."/>
            <person name="Op Den Camp H."/>
            <person name="Overmann J."/>
            <person name="Amann R."/>
            <person name="Jetten M.S.M."/>
            <person name="Mascher T."/>
            <person name="Medema M.H."/>
            <person name="Devos D.P."/>
            <person name="Kaster A.-K."/>
            <person name="Ovreas L."/>
            <person name="Rohde M."/>
            <person name="Galperin M.Y."/>
            <person name="Jogler C."/>
        </authorList>
    </citation>
    <scope>NUCLEOTIDE SEQUENCE [LARGE SCALE GENOMIC DNA]</scope>
    <source>
        <strain evidence="3 4">CA85</strain>
    </source>
</reference>
<feature type="transmembrane region" description="Helical" evidence="1">
    <location>
        <begin position="261"/>
        <end position="279"/>
    </location>
</feature>
<feature type="domain" description="Glycosyltransferase 2-like" evidence="2">
    <location>
        <begin position="16"/>
        <end position="112"/>
    </location>
</feature>
<dbReference type="InterPro" id="IPR029044">
    <property type="entry name" value="Nucleotide-diphossugar_trans"/>
</dbReference>
<keyword evidence="4" id="KW-1185">Reference proteome</keyword>
<dbReference type="EC" id="2.4.1.-" evidence="3"/>
<evidence type="ECO:0000256" key="1">
    <source>
        <dbReference type="SAM" id="Phobius"/>
    </source>
</evidence>
<dbReference type="AlphaFoldDB" id="A0A5C5X0J1"/>